<name>A0ABP0Y1R2_9ROSI</name>
<keyword evidence="1" id="KW-0812">Transmembrane</keyword>
<evidence type="ECO:0000313" key="3">
    <source>
        <dbReference type="Proteomes" id="UP001642487"/>
    </source>
</evidence>
<organism evidence="2 3">
    <name type="scientific">Citrullus colocynthis</name>
    <name type="common">colocynth</name>
    <dbReference type="NCBI Taxonomy" id="252529"/>
    <lineage>
        <taxon>Eukaryota</taxon>
        <taxon>Viridiplantae</taxon>
        <taxon>Streptophyta</taxon>
        <taxon>Embryophyta</taxon>
        <taxon>Tracheophyta</taxon>
        <taxon>Spermatophyta</taxon>
        <taxon>Magnoliopsida</taxon>
        <taxon>eudicotyledons</taxon>
        <taxon>Gunneridae</taxon>
        <taxon>Pentapetalae</taxon>
        <taxon>rosids</taxon>
        <taxon>fabids</taxon>
        <taxon>Cucurbitales</taxon>
        <taxon>Cucurbitaceae</taxon>
        <taxon>Benincaseae</taxon>
        <taxon>Citrullus</taxon>
    </lineage>
</organism>
<keyword evidence="1" id="KW-1133">Transmembrane helix</keyword>
<evidence type="ECO:0000256" key="1">
    <source>
        <dbReference type="SAM" id="Phobius"/>
    </source>
</evidence>
<evidence type="ECO:0000313" key="2">
    <source>
        <dbReference type="EMBL" id="CAK9313660.1"/>
    </source>
</evidence>
<keyword evidence="3" id="KW-1185">Reference proteome</keyword>
<sequence length="319" mass="35358">MEVPVLNRITELGADLSSLPNPNFLSRIFTSFSPSEHFWKWSALIIALLATFTGIINRVKILIIVIRRRTRTTSISEPLYRSLHSGETGGLVSENIKSPLFPSSESEDENEGDQKPCNGLNFRVKGSGRFSGEFDDRCCSRLRRRHFDGRDDGDLFSWPCFGLERSVVRQWGDVKLKCELDKLSGSLISLYDENEETEICSIFSGGAPLQAAAVSPRRMVVAASEGASANVSLKLWDTRGRSRKPVVAAEWDSPSRKIVDVYYDDVENVYLRDNGAAGIMVGDVRKVSSASENSPAAAVTACGSRVTNAVHSFVRETWW</sequence>
<dbReference type="PANTHER" id="PTHR36715:SF1">
    <property type="entry name" value="PROTEIN, PUTATIVE-RELATED"/>
    <property type="match status" value="1"/>
</dbReference>
<dbReference type="Proteomes" id="UP001642487">
    <property type="component" value="Chromosome 11"/>
</dbReference>
<proteinExistence type="predicted"/>
<protein>
    <submittedName>
        <fullName evidence="2">Uncharacterized protein</fullName>
    </submittedName>
</protein>
<accession>A0ABP0Y1R2</accession>
<dbReference type="PANTHER" id="PTHR36715">
    <property type="entry name" value="BNAANNG41370D PROTEIN"/>
    <property type="match status" value="1"/>
</dbReference>
<feature type="transmembrane region" description="Helical" evidence="1">
    <location>
        <begin position="38"/>
        <end position="59"/>
    </location>
</feature>
<reference evidence="2 3" key="1">
    <citation type="submission" date="2024-03" db="EMBL/GenBank/DDBJ databases">
        <authorList>
            <person name="Gkanogiannis A."/>
            <person name="Becerra Lopez-Lavalle L."/>
        </authorList>
    </citation>
    <scope>NUCLEOTIDE SEQUENCE [LARGE SCALE GENOMIC DNA]</scope>
</reference>
<keyword evidence="1" id="KW-0472">Membrane</keyword>
<gene>
    <name evidence="2" type="ORF">CITCOLO1_LOCUS5388</name>
</gene>
<dbReference type="EMBL" id="OZ021745">
    <property type="protein sequence ID" value="CAK9313660.1"/>
    <property type="molecule type" value="Genomic_DNA"/>
</dbReference>